<keyword evidence="8" id="KW-0175">Coiled coil</keyword>
<comment type="similarity">
    <text evidence="2">Belongs to the outer membrane factor (OMF) (TC 1.B.17) family.</text>
</comment>
<evidence type="ECO:0000256" key="1">
    <source>
        <dbReference type="ARBA" id="ARBA00004442"/>
    </source>
</evidence>
<evidence type="ECO:0000313" key="9">
    <source>
        <dbReference type="EMBL" id="OYD15236.1"/>
    </source>
</evidence>
<keyword evidence="6" id="KW-0472">Membrane</keyword>
<dbReference type="GO" id="GO:0015562">
    <property type="term" value="F:efflux transmembrane transporter activity"/>
    <property type="evidence" value="ECO:0007669"/>
    <property type="project" value="InterPro"/>
</dbReference>
<keyword evidence="7" id="KW-0998">Cell outer membrane</keyword>
<dbReference type="GO" id="GO:0009279">
    <property type="term" value="C:cell outer membrane"/>
    <property type="evidence" value="ECO:0007669"/>
    <property type="project" value="UniProtKB-SubCell"/>
</dbReference>
<dbReference type="GO" id="GO:1990281">
    <property type="term" value="C:efflux pump complex"/>
    <property type="evidence" value="ECO:0007669"/>
    <property type="project" value="TreeGrafter"/>
</dbReference>
<proteinExistence type="inferred from homology"/>
<name>A0A235BSQ5_UNCW3</name>
<evidence type="ECO:0008006" key="11">
    <source>
        <dbReference type="Google" id="ProtNLM"/>
    </source>
</evidence>
<keyword evidence="3" id="KW-0813">Transport</keyword>
<dbReference type="Pfam" id="PF02321">
    <property type="entry name" value="OEP"/>
    <property type="match status" value="2"/>
</dbReference>
<gene>
    <name evidence="9" type="ORF">CH333_06200</name>
</gene>
<dbReference type="Gene3D" id="1.20.1600.10">
    <property type="entry name" value="Outer membrane efflux proteins (OEP)"/>
    <property type="match status" value="1"/>
</dbReference>
<evidence type="ECO:0000313" key="10">
    <source>
        <dbReference type="Proteomes" id="UP000215215"/>
    </source>
</evidence>
<dbReference type="GO" id="GO:0015288">
    <property type="term" value="F:porin activity"/>
    <property type="evidence" value="ECO:0007669"/>
    <property type="project" value="TreeGrafter"/>
</dbReference>
<evidence type="ECO:0000256" key="8">
    <source>
        <dbReference type="SAM" id="Coils"/>
    </source>
</evidence>
<dbReference type="EMBL" id="NOZQ01000136">
    <property type="protein sequence ID" value="OYD15236.1"/>
    <property type="molecule type" value="Genomic_DNA"/>
</dbReference>
<protein>
    <recommendedName>
        <fullName evidence="11">Transporter</fullName>
    </recommendedName>
</protein>
<feature type="coiled-coil region" evidence="8">
    <location>
        <begin position="130"/>
        <end position="157"/>
    </location>
</feature>
<sequence>MLGIILLLLVGDTLKINLEQAKEMALESNPAYRMESLGGKYNKLGFYECLTSNILNPTIGVTYSDATFGDQSFAPSKGYNFNFSLNQPVFDLGEVATVLQSKSNVNASEASLQEAKNGLYYQVEARYLSVLRADNLLRMQQKALERAEENMRFVTKRLELGKASKLDLLNAKVYLNRTKLNLFTSRRDFQITKRILLNTLGIWRQYELLLEPVEAEEQEFELPELDTLIEKGFENRPKIRVAREEVKQSQLGFWGSLCSFLPRVSFRWLWNYNTGEFPEHFSTIREEAIKSSGWYVTADLNLLSYPLKSSKMKTVLEEAKLRLLQERLSIVQEIKEAWLDCLTMDENLELARSMFEAAKEGNTLAKTQYKLGLITTLDLFQAETDLLDAEATYVSAQYDVKLAKAKLRYVIGE</sequence>
<dbReference type="Proteomes" id="UP000215215">
    <property type="component" value="Unassembled WGS sequence"/>
</dbReference>
<dbReference type="SUPFAM" id="SSF56954">
    <property type="entry name" value="Outer membrane efflux proteins (OEP)"/>
    <property type="match status" value="1"/>
</dbReference>
<evidence type="ECO:0000256" key="2">
    <source>
        <dbReference type="ARBA" id="ARBA00007613"/>
    </source>
</evidence>
<evidence type="ECO:0000256" key="6">
    <source>
        <dbReference type="ARBA" id="ARBA00023136"/>
    </source>
</evidence>
<evidence type="ECO:0000256" key="7">
    <source>
        <dbReference type="ARBA" id="ARBA00023237"/>
    </source>
</evidence>
<comment type="caution">
    <text evidence="9">The sequence shown here is derived from an EMBL/GenBank/DDBJ whole genome shotgun (WGS) entry which is preliminary data.</text>
</comment>
<comment type="subcellular location">
    <subcellularLocation>
        <location evidence="1">Cell outer membrane</location>
    </subcellularLocation>
</comment>
<dbReference type="PANTHER" id="PTHR30026">
    <property type="entry name" value="OUTER MEMBRANE PROTEIN TOLC"/>
    <property type="match status" value="1"/>
</dbReference>
<keyword evidence="5" id="KW-0812">Transmembrane</keyword>
<dbReference type="InterPro" id="IPR051906">
    <property type="entry name" value="TolC-like"/>
</dbReference>
<dbReference type="PANTHER" id="PTHR30026:SF20">
    <property type="entry name" value="OUTER MEMBRANE PROTEIN TOLC"/>
    <property type="match status" value="1"/>
</dbReference>
<organism evidence="9 10">
    <name type="scientific">candidate division WOR-3 bacterium JGI_Cruoil_03_44_89</name>
    <dbReference type="NCBI Taxonomy" id="1973748"/>
    <lineage>
        <taxon>Bacteria</taxon>
        <taxon>Bacteria division WOR-3</taxon>
    </lineage>
</organism>
<evidence type="ECO:0000256" key="4">
    <source>
        <dbReference type="ARBA" id="ARBA00022452"/>
    </source>
</evidence>
<dbReference type="AlphaFoldDB" id="A0A235BSQ5"/>
<evidence type="ECO:0000256" key="3">
    <source>
        <dbReference type="ARBA" id="ARBA00022448"/>
    </source>
</evidence>
<accession>A0A235BSQ5</accession>
<keyword evidence="4" id="KW-1134">Transmembrane beta strand</keyword>
<evidence type="ECO:0000256" key="5">
    <source>
        <dbReference type="ARBA" id="ARBA00022692"/>
    </source>
</evidence>
<reference evidence="9 10" key="1">
    <citation type="submission" date="2017-07" db="EMBL/GenBank/DDBJ databases">
        <title>Recovery of genomes from metagenomes via a dereplication, aggregation, and scoring strategy.</title>
        <authorList>
            <person name="Sieber C.M."/>
            <person name="Probst A.J."/>
            <person name="Sharrar A."/>
            <person name="Thomas B.C."/>
            <person name="Hess M."/>
            <person name="Tringe S.G."/>
            <person name="Banfield J.F."/>
        </authorList>
    </citation>
    <scope>NUCLEOTIDE SEQUENCE [LARGE SCALE GENOMIC DNA]</scope>
    <source>
        <strain evidence="9">JGI_Cruoil_03_44_89</strain>
    </source>
</reference>
<dbReference type="InterPro" id="IPR003423">
    <property type="entry name" value="OMP_efflux"/>
</dbReference>